<dbReference type="Proteomes" id="UP001152622">
    <property type="component" value="Chromosome 5"/>
</dbReference>
<keyword evidence="2" id="KW-1185">Reference proteome</keyword>
<dbReference type="AlphaFoldDB" id="A0A9Q1FJJ7"/>
<sequence>MRTSRFLYSVTRYWMSLMSLITRKCPKKWDLGSDEYCLQQDVAGAFPAPLSPSAAFGAVDSSQELGRGGELRACFYPPLEVLRNHQRSIRRAFPDSALCGRPLSKRDDME</sequence>
<comment type="caution">
    <text evidence="1">The sequence shown here is derived from an EMBL/GenBank/DDBJ whole genome shotgun (WGS) entry which is preliminary data.</text>
</comment>
<dbReference type="EMBL" id="JAINUF010000005">
    <property type="protein sequence ID" value="KAJ8359862.1"/>
    <property type="molecule type" value="Genomic_DNA"/>
</dbReference>
<evidence type="ECO:0000313" key="1">
    <source>
        <dbReference type="EMBL" id="KAJ8359862.1"/>
    </source>
</evidence>
<accession>A0A9Q1FJJ7</accession>
<reference evidence="1" key="1">
    <citation type="journal article" date="2023" name="Science">
        <title>Genome structures resolve the early diversification of teleost fishes.</title>
        <authorList>
            <person name="Parey E."/>
            <person name="Louis A."/>
            <person name="Montfort J."/>
            <person name="Bouchez O."/>
            <person name="Roques C."/>
            <person name="Iampietro C."/>
            <person name="Lluch J."/>
            <person name="Castinel A."/>
            <person name="Donnadieu C."/>
            <person name="Desvignes T."/>
            <person name="Floi Bucao C."/>
            <person name="Jouanno E."/>
            <person name="Wen M."/>
            <person name="Mejri S."/>
            <person name="Dirks R."/>
            <person name="Jansen H."/>
            <person name="Henkel C."/>
            <person name="Chen W.J."/>
            <person name="Zahm M."/>
            <person name="Cabau C."/>
            <person name="Klopp C."/>
            <person name="Thompson A.W."/>
            <person name="Robinson-Rechavi M."/>
            <person name="Braasch I."/>
            <person name="Lecointre G."/>
            <person name="Bobe J."/>
            <person name="Postlethwait J.H."/>
            <person name="Berthelot C."/>
            <person name="Roest Crollius H."/>
            <person name="Guiguen Y."/>
        </authorList>
    </citation>
    <scope>NUCLEOTIDE SEQUENCE</scope>
    <source>
        <strain evidence="1">WJC10195</strain>
    </source>
</reference>
<evidence type="ECO:0000313" key="2">
    <source>
        <dbReference type="Proteomes" id="UP001152622"/>
    </source>
</evidence>
<organism evidence="1 2">
    <name type="scientific">Synaphobranchus kaupii</name>
    <name type="common">Kaup's arrowtooth eel</name>
    <dbReference type="NCBI Taxonomy" id="118154"/>
    <lineage>
        <taxon>Eukaryota</taxon>
        <taxon>Metazoa</taxon>
        <taxon>Chordata</taxon>
        <taxon>Craniata</taxon>
        <taxon>Vertebrata</taxon>
        <taxon>Euteleostomi</taxon>
        <taxon>Actinopterygii</taxon>
        <taxon>Neopterygii</taxon>
        <taxon>Teleostei</taxon>
        <taxon>Anguilliformes</taxon>
        <taxon>Synaphobranchidae</taxon>
        <taxon>Synaphobranchus</taxon>
    </lineage>
</organism>
<protein>
    <submittedName>
        <fullName evidence="1">Uncharacterized protein</fullName>
    </submittedName>
</protein>
<gene>
    <name evidence="1" type="ORF">SKAU_G00163870</name>
</gene>
<name>A0A9Q1FJJ7_SYNKA</name>
<proteinExistence type="predicted"/>